<dbReference type="AlphaFoldDB" id="A0A077LV06"/>
<dbReference type="Pfam" id="PF09957">
    <property type="entry name" value="VapB_antitoxin"/>
    <property type="match status" value="1"/>
</dbReference>
<proteinExistence type="predicted"/>
<accession>A0A077LV06</accession>
<comment type="caution">
    <text evidence="2">The sequence shown here is derived from an EMBL/GenBank/DDBJ whole genome shotgun (WGS) entry which is preliminary data.</text>
</comment>
<feature type="region of interest" description="Disordered" evidence="1">
    <location>
        <begin position="52"/>
        <end position="79"/>
    </location>
</feature>
<name>A0A077LV06_9MICO</name>
<dbReference type="OrthoDB" id="4745134at2"/>
<dbReference type="STRING" id="1194083.BN12_10006"/>
<dbReference type="EMBL" id="CAJB01000001">
    <property type="protein sequence ID" value="CCH75859.1"/>
    <property type="molecule type" value="Genomic_DNA"/>
</dbReference>
<keyword evidence="3" id="KW-1185">Reference proteome</keyword>
<organism evidence="2 3">
    <name type="scientific">Nostocoides japonicum T1-X7</name>
    <dbReference type="NCBI Taxonomy" id="1194083"/>
    <lineage>
        <taxon>Bacteria</taxon>
        <taxon>Bacillati</taxon>
        <taxon>Actinomycetota</taxon>
        <taxon>Actinomycetes</taxon>
        <taxon>Micrococcales</taxon>
        <taxon>Intrasporangiaceae</taxon>
        <taxon>Nostocoides</taxon>
    </lineage>
</organism>
<evidence type="ECO:0000313" key="3">
    <source>
        <dbReference type="Proteomes" id="UP000035721"/>
    </source>
</evidence>
<gene>
    <name evidence="2" type="ORF">BN12_10006</name>
</gene>
<evidence type="ECO:0000313" key="2">
    <source>
        <dbReference type="EMBL" id="CCH75859.1"/>
    </source>
</evidence>
<evidence type="ECO:0000256" key="1">
    <source>
        <dbReference type="SAM" id="MobiDB-lite"/>
    </source>
</evidence>
<protein>
    <recommendedName>
        <fullName evidence="4">Ribbon-helix-helix protein CopG domain-containing protein</fullName>
    </recommendedName>
</protein>
<sequence length="79" mass="8767">MRMHIELDDDLVAKVDAIAGARGRSAFVRSAVARAVEQTRRDERLRVAAGAIPDTGHDWDGDPASWVRQQRRSDARRAG</sequence>
<evidence type="ECO:0008006" key="4">
    <source>
        <dbReference type="Google" id="ProtNLM"/>
    </source>
</evidence>
<dbReference type="InterPro" id="IPR019239">
    <property type="entry name" value="VapB_antitoxin"/>
</dbReference>
<reference evidence="2 3" key="1">
    <citation type="journal article" date="2013" name="ISME J.">
        <title>A metabolic model for members of the genus Tetrasphaera involved in enhanced biological phosphorus removal.</title>
        <authorList>
            <person name="Kristiansen R."/>
            <person name="Nguyen H.T.T."/>
            <person name="Saunders A.M."/>
            <person name="Nielsen J.L."/>
            <person name="Wimmer R."/>
            <person name="Le V.Q."/>
            <person name="McIlroy S.J."/>
            <person name="Petrovski S."/>
            <person name="Seviour R.J."/>
            <person name="Calteau A."/>
            <person name="Nielsen K.L."/>
            <person name="Nielsen P.H."/>
        </authorList>
    </citation>
    <scope>NUCLEOTIDE SEQUENCE [LARGE SCALE GENOMIC DNA]</scope>
    <source>
        <strain evidence="2 3">T1-X7</strain>
    </source>
</reference>
<dbReference type="RefSeq" id="WP_083454271.1">
    <property type="nucleotide sequence ID" value="NZ_HF570958.1"/>
</dbReference>
<dbReference type="Proteomes" id="UP000035721">
    <property type="component" value="Unassembled WGS sequence"/>
</dbReference>